<comment type="caution">
    <text evidence="1">The sequence shown here is derived from an EMBL/GenBank/DDBJ whole genome shotgun (WGS) entry which is preliminary data.</text>
</comment>
<gene>
    <name evidence="1" type="ORF">ABIE08_000522</name>
</gene>
<protein>
    <submittedName>
        <fullName evidence="1">Alpha-D-ribose 1-methylphosphonate 5-triphosphate synthase subunit PhnG</fullName>
        <ecNumber evidence="1">2.7.8.37</ecNumber>
    </submittedName>
</protein>
<keyword evidence="1" id="KW-0808">Transferase</keyword>
<evidence type="ECO:0000313" key="1">
    <source>
        <dbReference type="EMBL" id="MET4632609.1"/>
    </source>
</evidence>
<sequence>MRHKANGAKPATDPDIAARQAVMATCTGATTAELEHALQGFGEIPPASDLRGTENGLVMLRGRMGGDGRAFNLGEATVTRAAVRLDDGRTGFAYQLGRDTAKARISAILDALWQGPERAAVERVLTPIRDRIAGEAAAKARRVAATRVNFFTMVRGED</sequence>
<dbReference type="RefSeq" id="WP_354548537.1">
    <property type="nucleotide sequence ID" value="NZ_JBEPSM010000001.1"/>
</dbReference>
<keyword evidence="2" id="KW-1185">Reference proteome</keyword>
<dbReference type="EMBL" id="JBEPSM010000001">
    <property type="protein sequence ID" value="MET4632609.1"/>
    <property type="molecule type" value="Genomic_DNA"/>
</dbReference>
<dbReference type="NCBIfam" id="TIGR03293">
    <property type="entry name" value="PhnG_redo"/>
    <property type="match status" value="1"/>
</dbReference>
<name>A0ABV2QUC6_9HYPH</name>
<dbReference type="Proteomes" id="UP001549321">
    <property type="component" value="Unassembled WGS sequence"/>
</dbReference>
<dbReference type="EC" id="2.7.8.37" evidence="1"/>
<reference evidence="1 2" key="1">
    <citation type="submission" date="2024-06" db="EMBL/GenBank/DDBJ databases">
        <title>Sorghum-associated microbial communities from plants grown in Nebraska, USA.</title>
        <authorList>
            <person name="Schachtman D."/>
        </authorList>
    </citation>
    <scope>NUCLEOTIDE SEQUENCE [LARGE SCALE GENOMIC DNA]</scope>
    <source>
        <strain evidence="1 2">3207</strain>
    </source>
</reference>
<evidence type="ECO:0000313" key="2">
    <source>
        <dbReference type="Proteomes" id="UP001549321"/>
    </source>
</evidence>
<organism evidence="1 2">
    <name type="scientific">Kaistia defluvii</name>
    <dbReference type="NCBI Taxonomy" id="410841"/>
    <lineage>
        <taxon>Bacteria</taxon>
        <taxon>Pseudomonadati</taxon>
        <taxon>Pseudomonadota</taxon>
        <taxon>Alphaproteobacteria</taxon>
        <taxon>Hyphomicrobiales</taxon>
        <taxon>Kaistiaceae</taxon>
        <taxon>Kaistia</taxon>
    </lineage>
</organism>
<dbReference type="InterPro" id="IPR009609">
    <property type="entry name" value="Phosphonate_metab_PhnG"/>
</dbReference>
<dbReference type="Pfam" id="PF06754">
    <property type="entry name" value="PhnG"/>
    <property type="match status" value="1"/>
</dbReference>
<proteinExistence type="predicted"/>
<accession>A0ABV2QUC6</accession>
<dbReference type="GO" id="GO:0061693">
    <property type="term" value="F:alpha-D-ribose 1-methylphosphonate 5-triphosphate synthase activity"/>
    <property type="evidence" value="ECO:0007669"/>
    <property type="project" value="UniProtKB-EC"/>
</dbReference>